<accession>A0AAV0WX05</accession>
<organism evidence="2 3">
    <name type="scientific">Macrosiphum euphorbiae</name>
    <name type="common">potato aphid</name>
    <dbReference type="NCBI Taxonomy" id="13131"/>
    <lineage>
        <taxon>Eukaryota</taxon>
        <taxon>Metazoa</taxon>
        <taxon>Ecdysozoa</taxon>
        <taxon>Arthropoda</taxon>
        <taxon>Hexapoda</taxon>
        <taxon>Insecta</taxon>
        <taxon>Pterygota</taxon>
        <taxon>Neoptera</taxon>
        <taxon>Paraneoptera</taxon>
        <taxon>Hemiptera</taxon>
        <taxon>Sternorrhyncha</taxon>
        <taxon>Aphidomorpha</taxon>
        <taxon>Aphidoidea</taxon>
        <taxon>Aphididae</taxon>
        <taxon>Macrosiphini</taxon>
        <taxon>Macrosiphum</taxon>
    </lineage>
</organism>
<gene>
    <name evidence="2" type="ORF">MEUPH1_LOCUS15447</name>
</gene>
<sequence length="183" mass="20258">MVRVNSIIEISVVAFLIVQIVDASSSGLYYCPMCGFPKYNPYDSLSPTCSCLNYKNYQNSVCPTINTPYSYCNTQNTDIRCPSASGLPTGHITGSSSECGRFPYDIQVPPNVHPSPAKLSYPYVAEDPPSPCKQTLQNFGYQLQVPVAHRRDSNYGTLSGIIDKTYKKCPPCPCKLVRLHERS</sequence>
<feature type="chain" id="PRO_5043942495" evidence="1">
    <location>
        <begin position="24"/>
        <end position="183"/>
    </location>
</feature>
<comment type="caution">
    <text evidence="2">The sequence shown here is derived from an EMBL/GenBank/DDBJ whole genome shotgun (WGS) entry which is preliminary data.</text>
</comment>
<name>A0AAV0WX05_9HEMI</name>
<dbReference type="AlphaFoldDB" id="A0AAV0WX05"/>
<evidence type="ECO:0000313" key="2">
    <source>
        <dbReference type="EMBL" id="CAI6360111.1"/>
    </source>
</evidence>
<protein>
    <submittedName>
        <fullName evidence="2">Uncharacterized protein</fullName>
    </submittedName>
</protein>
<proteinExistence type="predicted"/>
<keyword evidence="3" id="KW-1185">Reference proteome</keyword>
<reference evidence="2 3" key="1">
    <citation type="submission" date="2023-01" db="EMBL/GenBank/DDBJ databases">
        <authorList>
            <person name="Whitehead M."/>
        </authorList>
    </citation>
    <scope>NUCLEOTIDE SEQUENCE [LARGE SCALE GENOMIC DNA]</scope>
</reference>
<dbReference type="EMBL" id="CARXXK010000003">
    <property type="protein sequence ID" value="CAI6360111.1"/>
    <property type="molecule type" value="Genomic_DNA"/>
</dbReference>
<keyword evidence="1" id="KW-0732">Signal</keyword>
<evidence type="ECO:0000256" key="1">
    <source>
        <dbReference type="SAM" id="SignalP"/>
    </source>
</evidence>
<dbReference type="Proteomes" id="UP001160148">
    <property type="component" value="Unassembled WGS sequence"/>
</dbReference>
<evidence type="ECO:0000313" key="3">
    <source>
        <dbReference type="Proteomes" id="UP001160148"/>
    </source>
</evidence>
<feature type="signal peptide" evidence="1">
    <location>
        <begin position="1"/>
        <end position="23"/>
    </location>
</feature>